<keyword evidence="2" id="KW-1185">Reference proteome</keyword>
<proteinExistence type="predicted"/>
<reference evidence="1" key="1">
    <citation type="submission" date="2022-10" db="EMBL/GenBank/DDBJ databases">
        <title>The complete genomes of actinobacterial strains from the NBC collection.</title>
        <authorList>
            <person name="Joergensen T.S."/>
            <person name="Alvarez Arevalo M."/>
            <person name="Sterndorff E.B."/>
            <person name="Faurdal D."/>
            <person name="Vuksanovic O."/>
            <person name="Mourched A.-S."/>
            <person name="Charusanti P."/>
            <person name="Shaw S."/>
            <person name="Blin K."/>
            <person name="Weber T."/>
        </authorList>
    </citation>
    <scope>NUCLEOTIDE SEQUENCE</scope>
    <source>
        <strain evidence="1">NBC 01771</strain>
    </source>
</reference>
<name>A0ACD4ZSJ3_9ACTN</name>
<evidence type="ECO:0000313" key="2">
    <source>
        <dbReference type="Proteomes" id="UP001348369"/>
    </source>
</evidence>
<gene>
    <name evidence="1" type="ORF">OG835_32525</name>
</gene>
<dbReference type="Proteomes" id="UP001348369">
    <property type="component" value="Chromosome"/>
</dbReference>
<evidence type="ECO:0000313" key="1">
    <source>
        <dbReference type="EMBL" id="WSC01261.1"/>
    </source>
</evidence>
<protein>
    <submittedName>
        <fullName evidence="1">Uncharacterized protein</fullName>
    </submittedName>
</protein>
<organism evidence="1 2">
    <name type="scientific">Streptomyces scopuliridis</name>
    <dbReference type="NCBI Taxonomy" id="452529"/>
    <lineage>
        <taxon>Bacteria</taxon>
        <taxon>Bacillati</taxon>
        <taxon>Actinomycetota</taxon>
        <taxon>Actinomycetes</taxon>
        <taxon>Kitasatosporales</taxon>
        <taxon>Streptomycetaceae</taxon>
        <taxon>Streptomyces</taxon>
    </lineage>
</organism>
<accession>A0ACD4ZSJ3</accession>
<dbReference type="EMBL" id="CP109109">
    <property type="protein sequence ID" value="WSC01261.1"/>
    <property type="molecule type" value="Genomic_DNA"/>
</dbReference>
<sequence>MNELVKDIIREIGTPECVAALEPEFTAEEEALLERTAPNTARMNLGQLQGYRDAYAPSNFHGRTREDDLCYEAIRRELAKRDEATN</sequence>